<dbReference type="AlphaFoldDB" id="A0A9P6N2S9"/>
<organism evidence="4 5">
    <name type="scientific">Entomortierella chlamydospora</name>
    <dbReference type="NCBI Taxonomy" id="101097"/>
    <lineage>
        <taxon>Eukaryota</taxon>
        <taxon>Fungi</taxon>
        <taxon>Fungi incertae sedis</taxon>
        <taxon>Mucoromycota</taxon>
        <taxon>Mortierellomycotina</taxon>
        <taxon>Mortierellomycetes</taxon>
        <taxon>Mortierellales</taxon>
        <taxon>Mortierellaceae</taxon>
        <taxon>Entomortierella</taxon>
    </lineage>
</organism>
<evidence type="ECO:0000256" key="1">
    <source>
        <dbReference type="ARBA" id="ARBA00038376"/>
    </source>
</evidence>
<dbReference type="Proteomes" id="UP000703661">
    <property type="component" value="Unassembled WGS sequence"/>
</dbReference>
<reference evidence="4" key="1">
    <citation type="journal article" date="2020" name="Fungal Divers.">
        <title>Resolving the Mortierellaceae phylogeny through synthesis of multi-gene phylogenetics and phylogenomics.</title>
        <authorList>
            <person name="Vandepol N."/>
            <person name="Liber J."/>
            <person name="Desiro A."/>
            <person name="Na H."/>
            <person name="Kennedy M."/>
            <person name="Barry K."/>
            <person name="Grigoriev I.V."/>
            <person name="Miller A.N."/>
            <person name="O'Donnell K."/>
            <person name="Stajich J.E."/>
            <person name="Bonito G."/>
        </authorList>
    </citation>
    <scope>NUCLEOTIDE SEQUENCE</scope>
    <source>
        <strain evidence="4">NRRL 2769</strain>
    </source>
</reference>
<dbReference type="GO" id="GO:0004074">
    <property type="term" value="F:biliverdin reductase [NAD(P)H] activity"/>
    <property type="evidence" value="ECO:0007669"/>
    <property type="project" value="TreeGrafter"/>
</dbReference>
<dbReference type="InterPro" id="IPR036291">
    <property type="entry name" value="NAD(P)-bd_dom_sf"/>
</dbReference>
<feature type="compositionally biased region" description="Polar residues" evidence="2">
    <location>
        <begin position="87"/>
        <end position="106"/>
    </location>
</feature>
<comment type="similarity">
    <text evidence="1">Belongs to the avfA family.</text>
</comment>
<feature type="domain" description="NAD(P)-binding" evidence="3">
    <location>
        <begin position="354"/>
        <end position="553"/>
    </location>
</feature>
<feature type="compositionally biased region" description="Low complexity" evidence="2">
    <location>
        <begin position="230"/>
        <end position="246"/>
    </location>
</feature>
<comment type="caution">
    <text evidence="4">The sequence shown here is derived from an EMBL/GenBank/DDBJ whole genome shotgun (WGS) entry which is preliminary data.</text>
</comment>
<dbReference type="InterPro" id="IPR016040">
    <property type="entry name" value="NAD(P)-bd_dom"/>
</dbReference>
<dbReference type="SUPFAM" id="SSF51735">
    <property type="entry name" value="NAD(P)-binding Rossmann-fold domains"/>
    <property type="match status" value="1"/>
</dbReference>
<sequence length="583" mass="65846">MALIDPPSPSPHRPQRARSMAADTRQHRDSIHAYYTHYRDLESDPYRLKASPPFPFLSEKPLPTVPPEVDLYSRPTSPPLPPLPPSATKTSFESKSDASASPQQKKAQLALNFHQGYHNTVEKSQMDKLQSKIDRRQKKSDYKKAYQSQYEYQQMMEERKVEKRQQLSLPIYPVSFFSSSSHGRSCSTLTALTEPWSPSLSPSMNDINYHSSQYYRRERPLNLSDAPNQSQHLDSLSSSSTYGKSSNKGKVRKGNERSLSLMSHTAKSMFDLRPWSPTPPTPTFDHRSGYESDETAMSHGWESLMDTLNSPTIHSPLSSPGLDSSFKDEMDQDRMNVTQANKMNGNGKYLLILGANGRTGIELVKQGLERNYRVTAFVRDDKALLEDSALRKNQSLVIVRGSPTCQADVDRCVEGQDVVVNVIGARLMANDTTVNSHSQVVLNNAMKKHGVKRLIVVTSYGCLGLRNYLISTKKLFSRIFMTGILKDKVLQEDIIQRDTSSLDWTIVRPITLKDGELTEKYWVSSEQLPSTSKVKILTRRDLAHYILSIINAPQEYHAIRSIAGKPKSKPKQFCPFSSKENDK</sequence>
<keyword evidence="5" id="KW-1185">Reference proteome</keyword>
<protein>
    <recommendedName>
        <fullName evidence="3">NAD(P)-binding domain-containing protein</fullName>
    </recommendedName>
</protein>
<name>A0A9P6N2S9_9FUNG</name>
<dbReference type="PANTHER" id="PTHR43355:SF2">
    <property type="entry name" value="FLAVIN REDUCTASE (NADPH)"/>
    <property type="match status" value="1"/>
</dbReference>
<gene>
    <name evidence="4" type="ORF">BGZ80_001996</name>
</gene>
<feature type="region of interest" description="Disordered" evidence="2">
    <location>
        <begin position="1"/>
        <end position="28"/>
    </location>
</feature>
<dbReference type="PANTHER" id="PTHR43355">
    <property type="entry name" value="FLAVIN REDUCTASE (NADPH)"/>
    <property type="match status" value="1"/>
</dbReference>
<feature type="compositionally biased region" description="Pro residues" evidence="2">
    <location>
        <begin position="76"/>
        <end position="85"/>
    </location>
</feature>
<accession>A0A9P6N2S9</accession>
<proteinExistence type="inferred from homology"/>
<evidence type="ECO:0000313" key="4">
    <source>
        <dbReference type="EMBL" id="KAG0021635.1"/>
    </source>
</evidence>
<dbReference type="Pfam" id="PF13460">
    <property type="entry name" value="NAD_binding_10"/>
    <property type="match status" value="1"/>
</dbReference>
<dbReference type="Gene3D" id="3.40.50.720">
    <property type="entry name" value="NAD(P)-binding Rossmann-like Domain"/>
    <property type="match status" value="1"/>
</dbReference>
<evidence type="ECO:0000259" key="3">
    <source>
        <dbReference type="Pfam" id="PF13460"/>
    </source>
</evidence>
<feature type="region of interest" description="Disordered" evidence="2">
    <location>
        <begin position="223"/>
        <end position="258"/>
    </location>
</feature>
<evidence type="ECO:0000313" key="5">
    <source>
        <dbReference type="Proteomes" id="UP000703661"/>
    </source>
</evidence>
<dbReference type="InterPro" id="IPR051606">
    <property type="entry name" value="Polyketide_Oxido-like"/>
</dbReference>
<dbReference type="OrthoDB" id="10254221at2759"/>
<dbReference type="GO" id="GO:0042602">
    <property type="term" value="F:riboflavin reductase (NADPH) activity"/>
    <property type="evidence" value="ECO:0007669"/>
    <property type="project" value="TreeGrafter"/>
</dbReference>
<feature type="region of interest" description="Disordered" evidence="2">
    <location>
        <begin position="123"/>
        <end position="144"/>
    </location>
</feature>
<evidence type="ECO:0000256" key="2">
    <source>
        <dbReference type="SAM" id="MobiDB-lite"/>
    </source>
</evidence>
<feature type="compositionally biased region" description="Pro residues" evidence="2">
    <location>
        <begin position="1"/>
        <end position="12"/>
    </location>
</feature>
<feature type="region of interest" description="Disordered" evidence="2">
    <location>
        <begin position="49"/>
        <end position="106"/>
    </location>
</feature>
<dbReference type="EMBL" id="JAAAID010000148">
    <property type="protein sequence ID" value="KAG0021635.1"/>
    <property type="molecule type" value="Genomic_DNA"/>
</dbReference>